<name>A0A1B2I9X3_9CAUD</name>
<evidence type="ECO:0000313" key="3">
    <source>
        <dbReference type="Proteomes" id="UP000202181"/>
    </source>
</evidence>
<sequence length="426" mass="45991">MSNFAKRRIARESVETEGDVIDGISNVEPAEENIDVQLAEVASMDGQLEQLEGDGETLAADTERTEAAIDSADDDIENGEEMPEEAIAHHEVAQESIRKRWGIDRTKLARESFRRGRGMTKAAQEGWKETLKDLYKRFIEFCKEVIGKIKDLKLKYINVGKSAQKRAKAYQEAIRKLGKIKSGKENISGGFISKLSIEGKFDVANSIAIAKDVTGGKVKGAITALAKQADETAVAVSKGDKDAFSALRGNEAVTLFGTTATKLRNLPQFEDSESQKLLALPGNAYIQSGSKKLPGDHSFTAIAFMSTGDSSDEKEVSVPNASSLSSAASALDAIGKNFEGVLKDFRVYDSEIEKLQQAAEKAASALDKSNDETEWEGLRSARSAADQAVKNYQTLNRAVNYVGNTVISGLNGYIGAGIGAYEKSKA</sequence>
<feature type="coiled-coil region" evidence="1">
    <location>
        <begin position="352"/>
        <end position="398"/>
    </location>
</feature>
<proteinExistence type="predicted"/>
<dbReference type="Proteomes" id="UP000202181">
    <property type="component" value="Segment"/>
</dbReference>
<dbReference type="RefSeq" id="YP_009290688.1">
    <property type="nucleotide sequence ID" value="NC_031107.2"/>
</dbReference>
<dbReference type="OrthoDB" id="7641at10239"/>
<protein>
    <submittedName>
        <fullName evidence="2">Uncharacterized protein</fullName>
    </submittedName>
</protein>
<evidence type="ECO:0000313" key="2">
    <source>
        <dbReference type="EMBL" id="ANZ48083.1"/>
    </source>
</evidence>
<dbReference type="Pfam" id="PF12699">
    <property type="entry name" value="phiKZ_IP"/>
    <property type="match status" value="1"/>
</dbReference>
<evidence type="ECO:0000256" key="1">
    <source>
        <dbReference type="SAM" id="Coils"/>
    </source>
</evidence>
<keyword evidence="1" id="KW-0175">Coiled coil</keyword>
<reference evidence="2" key="1">
    <citation type="submission" date="2016-06" db="EMBL/GenBank/DDBJ databases">
        <authorList>
            <person name="Berg J.A."/>
            <person name="Hyde J.R."/>
            <person name="Breakwell D.P."/>
            <person name="Hope S."/>
            <person name="Grose J.H."/>
        </authorList>
    </citation>
    <scope>NUCLEOTIDE SEQUENCE [LARGE SCALE GENOMIC DNA]</scope>
</reference>
<dbReference type="KEGG" id="vg:29057020"/>
<keyword evidence="3" id="KW-1185">Reference proteome</keyword>
<dbReference type="GeneID" id="29057020"/>
<gene>
    <name evidence="2" type="ORF">ASESINO_70</name>
</gene>
<organism evidence="2 3">
    <name type="scientific">Erwinia phage vB_EamM_Asesino</name>
    <dbReference type="NCBI Taxonomy" id="1883370"/>
    <lineage>
        <taxon>Viruses</taxon>
        <taxon>Duplodnaviria</taxon>
        <taxon>Heunggongvirae</taxon>
        <taxon>Uroviricota</taxon>
        <taxon>Caudoviricetes</taxon>
        <taxon>Chimalliviridae</taxon>
        <taxon>Erskinevirus</taxon>
        <taxon>Erskinevirus asesino</taxon>
    </lineage>
</organism>
<accession>A0A1B2I9X3</accession>
<dbReference type="InterPro" id="IPR024413">
    <property type="entry name" value="Phage_phiKZ_Orf92_int-head"/>
</dbReference>
<dbReference type="EMBL" id="KX397364">
    <property type="protein sequence ID" value="ANZ48083.1"/>
    <property type="molecule type" value="Genomic_DNA"/>
</dbReference>